<protein>
    <submittedName>
        <fullName evidence="1">Uncharacterized protein</fullName>
    </submittedName>
</protein>
<reference evidence="1" key="1">
    <citation type="submission" date="2018-11" db="EMBL/GenBank/DDBJ databases">
        <authorList>
            <consortium name="Pathogen Informatics"/>
        </authorList>
    </citation>
    <scope>NUCLEOTIDE SEQUENCE [LARGE SCALE GENOMIC DNA]</scope>
</reference>
<evidence type="ECO:0000313" key="1">
    <source>
        <dbReference type="EMBL" id="VDO19427.1"/>
    </source>
</evidence>
<dbReference type="AlphaFoldDB" id="A0A3P7UAU4"/>
<gene>
    <name evidence="1" type="ORF">HPBE_LOCUS1045</name>
</gene>
<name>A0A3P7UAU4_HELPZ</name>
<organism evidence="1">
    <name type="scientific">Heligmosomoides polygyrus</name>
    <name type="common">Parasitic roundworm</name>
    <dbReference type="NCBI Taxonomy" id="6339"/>
    <lineage>
        <taxon>Eukaryota</taxon>
        <taxon>Metazoa</taxon>
        <taxon>Ecdysozoa</taxon>
        <taxon>Nematoda</taxon>
        <taxon>Chromadorea</taxon>
        <taxon>Rhabditida</taxon>
        <taxon>Rhabditina</taxon>
        <taxon>Rhabditomorpha</taxon>
        <taxon>Strongyloidea</taxon>
        <taxon>Heligmosomidae</taxon>
        <taxon>Heligmosomoides</taxon>
    </lineage>
</organism>
<proteinExistence type="predicted"/>
<accession>A0A3P7UAU4</accession>
<sequence length="170" mass="19309">MSSPFVFHSEPFTSIDSAARADELSCDFRKPCCWHSLNDDSEWQIRSGRTININEFRRTFLVGRSRSPPAGNYLLQNDFKDLTSFGSCPFCSSDTSGNRLTRFRHWQSPTARLKLCWRRWGQAAIRAENCHPAEPSRQSQVISQKLVVPVGVDVQVNAVLISSRSAIMDR</sequence>
<dbReference type="OrthoDB" id="5828686at2759"/>
<dbReference type="EMBL" id="UZAH01000997">
    <property type="protein sequence ID" value="VDO19427.1"/>
    <property type="molecule type" value="Genomic_DNA"/>
</dbReference>